<name>A0A9P7FDW5_9AGAM</name>
<evidence type="ECO:0000256" key="2">
    <source>
        <dbReference type="SAM" id="SignalP"/>
    </source>
</evidence>
<reference evidence="3" key="1">
    <citation type="journal article" date="2020" name="New Phytol.">
        <title>Comparative genomics reveals dynamic genome evolution in host specialist ectomycorrhizal fungi.</title>
        <authorList>
            <person name="Lofgren L.A."/>
            <person name="Nguyen N.H."/>
            <person name="Vilgalys R."/>
            <person name="Ruytinx J."/>
            <person name="Liao H.L."/>
            <person name="Branco S."/>
            <person name="Kuo A."/>
            <person name="LaButti K."/>
            <person name="Lipzen A."/>
            <person name="Andreopoulos W."/>
            <person name="Pangilinan J."/>
            <person name="Riley R."/>
            <person name="Hundley H."/>
            <person name="Na H."/>
            <person name="Barry K."/>
            <person name="Grigoriev I.V."/>
            <person name="Stajich J.E."/>
            <person name="Kennedy P.G."/>
        </authorList>
    </citation>
    <scope>NUCLEOTIDE SEQUENCE</scope>
    <source>
        <strain evidence="3">FC423</strain>
    </source>
</reference>
<keyword evidence="2" id="KW-0732">Signal</keyword>
<dbReference type="EMBL" id="JABBWM010000012">
    <property type="protein sequence ID" value="KAG2113465.1"/>
    <property type="molecule type" value="Genomic_DNA"/>
</dbReference>
<dbReference type="AlphaFoldDB" id="A0A9P7FDW5"/>
<evidence type="ECO:0000313" key="3">
    <source>
        <dbReference type="EMBL" id="KAG2113465.1"/>
    </source>
</evidence>
<evidence type="ECO:0000256" key="1">
    <source>
        <dbReference type="SAM" id="MobiDB-lite"/>
    </source>
</evidence>
<comment type="caution">
    <text evidence="3">The sequence shown here is derived from an EMBL/GenBank/DDBJ whole genome shotgun (WGS) entry which is preliminary data.</text>
</comment>
<gene>
    <name evidence="3" type="ORF">F5147DRAFT_681049</name>
</gene>
<feature type="chain" id="PRO_5040392580" description="RING-type domain-containing protein" evidence="2">
    <location>
        <begin position="19"/>
        <end position="484"/>
    </location>
</feature>
<dbReference type="OrthoDB" id="2603818at2759"/>
<evidence type="ECO:0000313" key="4">
    <source>
        <dbReference type="Proteomes" id="UP000823399"/>
    </source>
</evidence>
<proteinExistence type="predicted"/>
<sequence>MNRRLLIFVAACVPGSSSTPFIHLLCMPTWTIISPCEKDYDHPMRMYIFRVMQTVYRMLDSSNEPSSVDEGKHIATLGYAMSQEKPGSPDLSSVVIHFRLSTQSVTQFVVTTSPLQFVDMARNICIPVPCDLAVSVIADIDEFVFARSTSFRELNNPGPVEECDLARRIWKQVQAKRYHRRLLQQEVIGDIIDIACLRTRSPRCSICDSNLIHCNSCQVASCESDNCPGSSEPPLTWCSRHEKEVLCFPCLEEWGCTGEIEKCPACKSWCCTRNMSSCNGHPIDIQLIPGLPGSKSVLPNLIVAYAKSERVHSPKRGCCMKCELPGWRNCNSTLCWSKTICPECASGGVACLCQEVWACDLCAEHSPGVVIRCPRCNRPFCSSCSYIDECQECHRAHLCYDCAEEESDVDDGVMMERPKFVASCGSCQAKVCDRCVSDSAFSCSGCSKRLCTSCRMSLCDDCRQWSGSDDEESETSGDTGALDV</sequence>
<feature type="signal peptide" evidence="2">
    <location>
        <begin position="1"/>
        <end position="18"/>
    </location>
</feature>
<evidence type="ECO:0008006" key="5">
    <source>
        <dbReference type="Google" id="ProtNLM"/>
    </source>
</evidence>
<organism evidence="3 4">
    <name type="scientific">Suillus discolor</name>
    <dbReference type="NCBI Taxonomy" id="1912936"/>
    <lineage>
        <taxon>Eukaryota</taxon>
        <taxon>Fungi</taxon>
        <taxon>Dikarya</taxon>
        <taxon>Basidiomycota</taxon>
        <taxon>Agaricomycotina</taxon>
        <taxon>Agaricomycetes</taxon>
        <taxon>Agaricomycetidae</taxon>
        <taxon>Boletales</taxon>
        <taxon>Suillineae</taxon>
        <taxon>Suillaceae</taxon>
        <taxon>Suillus</taxon>
    </lineage>
</organism>
<accession>A0A9P7FDW5</accession>
<protein>
    <recommendedName>
        <fullName evidence="5">RING-type domain-containing protein</fullName>
    </recommendedName>
</protein>
<keyword evidence="4" id="KW-1185">Reference proteome</keyword>
<dbReference type="RefSeq" id="XP_041295852.1">
    <property type="nucleotide sequence ID" value="XM_041436348.1"/>
</dbReference>
<dbReference type="GeneID" id="64698607"/>
<feature type="region of interest" description="Disordered" evidence="1">
    <location>
        <begin position="465"/>
        <end position="484"/>
    </location>
</feature>
<dbReference type="Proteomes" id="UP000823399">
    <property type="component" value="Unassembled WGS sequence"/>
</dbReference>